<evidence type="ECO:0000313" key="3">
    <source>
        <dbReference type="Proteomes" id="UP000664169"/>
    </source>
</evidence>
<sequence length="354" mass="40066">MSSGIIGTRATIALYVLGMYLALCCLKVILLSVQTTICETPGLGNLVHCPLPGKLDFKRLTIIQRKLEDVQEQVAEGMSLPLQLKWAEAVIMDAAGLAVVGDLPSKDEMKAEFNSFFQHTRNLGQAVRQANTITIKRLRKIERIEAAAKQKPLGLSVKSLNLFAAPEQSPRELVTRQYIWLLDESKDSVVRLDVQVNVVLQIIENIEASLHNLQQLCRYDEDQVNKGLREFHERFWTMFGFYKREIDNLKDTAQKIQELIHRKGEAYAIYSRVHISLQKMNDELVHLHTKLDLSALSFEPDYIAVKVHAEELIKTVGGLTSKRDWVRQASRKALADAQAQILPATFPRVLEIQG</sequence>
<proteinExistence type="predicted"/>
<gene>
    <name evidence="2" type="ORF">GOMPHAMPRED_004520</name>
</gene>
<reference evidence="2" key="1">
    <citation type="submission" date="2021-03" db="EMBL/GenBank/DDBJ databases">
        <authorList>
            <person name="Tagirdzhanova G."/>
        </authorList>
    </citation>
    <scope>NUCLEOTIDE SEQUENCE</scope>
</reference>
<keyword evidence="1" id="KW-0812">Transmembrane</keyword>
<dbReference type="EMBL" id="CAJPDQ010000028">
    <property type="protein sequence ID" value="CAF9927836.1"/>
    <property type="molecule type" value="Genomic_DNA"/>
</dbReference>
<dbReference type="AlphaFoldDB" id="A0A8H3FKV1"/>
<organism evidence="2 3">
    <name type="scientific">Gomphillus americanus</name>
    <dbReference type="NCBI Taxonomy" id="1940652"/>
    <lineage>
        <taxon>Eukaryota</taxon>
        <taxon>Fungi</taxon>
        <taxon>Dikarya</taxon>
        <taxon>Ascomycota</taxon>
        <taxon>Pezizomycotina</taxon>
        <taxon>Lecanoromycetes</taxon>
        <taxon>OSLEUM clade</taxon>
        <taxon>Ostropomycetidae</taxon>
        <taxon>Ostropales</taxon>
        <taxon>Graphidaceae</taxon>
        <taxon>Gomphilloideae</taxon>
        <taxon>Gomphillus</taxon>
    </lineage>
</organism>
<keyword evidence="3" id="KW-1185">Reference proteome</keyword>
<keyword evidence="1" id="KW-1133">Transmembrane helix</keyword>
<protein>
    <submittedName>
        <fullName evidence="2">Uncharacterized protein</fullName>
    </submittedName>
</protein>
<comment type="caution">
    <text evidence="2">The sequence shown here is derived from an EMBL/GenBank/DDBJ whole genome shotgun (WGS) entry which is preliminary data.</text>
</comment>
<evidence type="ECO:0000256" key="1">
    <source>
        <dbReference type="SAM" id="Phobius"/>
    </source>
</evidence>
<keyword evidence="1" id="KW-0472">Membrane</keyword>
<accession>A0A8H3FKV1</accession>
<evidence type="ECO:0000313" key="2">
    <source>
        <dbReference type="EMBL" id="CAF9927836.1"/>
    </source>
</evidence>
<dbReference type="Proteomes" id="UP000664169">
    <property type="component" value="Unassembled WGS sequence"/>
</dbReference>
<name>A0A8H3FKV1_9LECA</name>
<dbReference type="OrthoDB" id="4179406at2759"/>
<feature type="transmembrane region" description="Helical" evidence="1">
    <location>
        <begin position="12"/>
        <end position="33"/>
    </location>
</feature>